<evidence type="ECO:0000313" key="3">
    <source>
        <dbReference type="Proteomes" id="UP000031443"/>
    </source>
</evidence>
<proteinExistence type="predicted"/>
<evidence type="ECO:0000313" key="2">
    <source>
        <dbReference type="EMBL" id="EMP36025.1"/>
    </source>
</evidence>
<reference evidence="3" key="1">
    <citation type="journal article" date="2013" name="Nat. Genet.">
        <title>The draft genomes of soft-shell turtle and green sea turtle yield insights into the development and evolution of the turtle-specific body plan.</title>
        <authorList>
            <person name="Wang Z."/>
            <person name="Pascual-Anaya J."/>
            <person name="Zadissa A."/>
            <person name="Li W."/>
            <person name="Niimura Y."/>
            <person name="Huang Z."/>
            <person name="Li C."/>
            <person name="White S."/>
            <person name="Xiong Z."/>
            <person name="Fang D."/>
            <person name="Wang B."/>
            <person name="Ming Y."/>
            <person name="Chen Y."/>
            <person name="Zheng Y."/>
            <person name="Kuraku S."/>
            <person name="Pignatelli M."/>
            <person name="Herrero J."/>
            <person name="Beal K."/>
            <person name="Nozawa M."/>
            <person name="Li Q."/>
            <person name="Wang J."/>
            <person name="Zhang H."/>
            <person name="Yu L."/>
            <person name="Shigenobu S."/>
            <person name="Wang J."/>
            <person name="Liu J."/>
            <person name="Flicek P."/>
            <person name="Searle S."/>
            <person name="Wang J."/>
            <person name="Kuratani S."/>
            <person name="Yin Y."/>
            <person name="Aken B."/>
            <person name="Zhang G."/>
            <person name="Irie N."/>
        </authorList>
    </citation>
    <scope>NUCLEOTIDE SEQUENCE [LARGE SCALE GENOMIC DNA]</scope>
</reference>
<dbReference type="Proteomes" id="UP000031443">
    <property type="component" value="Unassembled WGS sequence"/>
</dbReference>
<dbReference type="EMBL" id="KB526692">
    <property type="protein sequence ID" value="EMP36025.1"/>
    <property type="molecule type" value="Genomic_DNA"/>
</dbReference>
<feature type="region of interest" description="Disordered" evidence="1">
    <location>
        <begin position="121"/>
        <end position="140"/>
    </location>
</feature>
<accession>M7BJX7</accession>
<gene>
    <name evidence="2" type="ORF">UY3_06759</name>
</gene>
<organism evidence="2 3">
    <name type="scientific">Chelonia mydas</name>
    <name type="common">Green sea-turtle</name>
    <name type="synonym">Chelonia agassizi</name>
    <dbReference type="NCBI Taxonomy" id="8469"/>
    <lineage>
        <taxon>Eukaryota</taxon>
        <taxon>Metazoa</taxon>
        <taxon>Chordata</taxon>
        <taxon>Craniata</taxon>
        <taxon>Vertebrata</taxon>
        <taxon>Euteleostomi</taxon>
        <taxon>Archelosauria</taxon>
        <taxon>Testudinata</taxon>
        <taxon>Testudines</taxon>
        <taxon>Cryptodira</taxon>
        <taxon>Durocryptodira</taxon>
        <taxon>Americhelydia</taxon>
        <taxon>Chelonioidea</taxon>
        <taxon>Cheloniidae</taxon>
        <taxon>Chelonia</taxon>
    </lineage>
</organism>
<name>M7BJX7_CHEMY</name>
<feature type="region of interest" description="Disordered" evidence="1">
    <location>
        <begin position="62"/>
        <end position="116"/>
    </location>
</feature>
<keyword evidence="3" id="KW-1185">Reference proteome</keyword>
<evidence type="ECO:0000256" key="1">
    <source>
        <dbReference type="SAM" id="MobiDB-lite"/>
    </source>
</evidence>
<dbReference type="AlphaFoldDB" id="M7BJX7"/>
<sequence>MVTPQSPFHLRLQCSSGGPGSRRGPGTCGTVTFISTTTNPVASGLMASSVVPLESPMGVHPAFPGRPISGEGLRPSAAASRPSPELEAPQGKPPDHGDLGEQPVGPPGDVVHPLALASSSSLLDKAIRDPPHPVPQGDAKAHQELLKRVASNVGLQAEELEEPPDSMFYGLRSKAPARVAFFTPTRGGY</sequence>
<protein>
    <submittedName>
        <fullName evidence="2">Uncharacterized protein</fullName>
    </submittedName>
</protein>